<keyword evidence="1 2" id="KW-0175">Coiled coil</keyword>
<keyword evidence="4" id="KW-1185">Reference proteome</keyword>
<evidence type="ECO:0000256" key="2">
    <source>
        <dbReference type="SAM" id="Coils"/>
    </source>
</evidence>
<protein>
    <submittedName>
        <fullName evidence="5">Clathrin heavy chain linker domain-containing protein 1-like</fullName>
    </submittedName>
</protein>
<dbReference type="Pfam" id="PF15739">
    <property type="entry name" value="TSNAXIP1_N"/>
    <property type="match status" value="1"/>
</dbReference>
<dbReference type="InterPro" id="IPR032755">
    <property type="entry name" value="TSNAXIP1_N"/>
</dbReference>
<evidence type="ECO:0000313" key="4">
    <source>
        <dbReference type="Proteomes" id="UP000694865"/>
    </source>
</evidence>
<dbReference type="RefSeq" id="XP_002732905.2">
    <property type="nucleotide sequence ID" value="XM_002732859.2"/>
</dbReference>
<accession>A0ABM0GM11</accession>
<gene>
    <name evidence="5" type="primary">LOC100372458</name>
</gene>
<dbReference type="PANTHER" id="PTHR10292">
    <property type="entry name" value="CLATHRIN HEAVY CHAIN RELATED"/>
    <property type="match status" value="1"/>
</dbReference>
<dbReference type="InterPro" id="IPR016024">
    <property type="entry name" value="ARM-type_fold"/>
</dbReference>
<dbReference type="SUPFAM" id="SSF48371">
    <property type="entry name" value="ARM repeat"/>
    <property type="match status" value="1"/>
</dbReference>
<feature type="coiled-coil region" evidence="2">
    <location>
        <begin position="100"/>
        <end position="127"/>
    </location>
</feature>
<dbReference type="PIRSF" id="PIRSF037469">
    <property type="entry name" value="Clathrin_H-chain-rel"/>
    <property type="match status" value="1"/>
</dbReference>
<reference evidence="5" key="1">
    <citation type="submission" date="2025-08" db="UniProtKB">
        <authorList>
            <consortium name="RefSeq"/>
        </authorList>
    </citation>
    <scope>IDENTIFICATION</scope>
    <source>
        <tissue evidence="5">Testes</tissue>
    </source>
</reference>
<dbReference type="Proteomes" id="UP000694865">
    <property type="component" value="Unplaced"/>
</dbReference>
<dbReference type="GeneID" id="100372458"/>
<sequence length="602" mass="68355">MPGSGKHRVLPPISSETDRQFLQRLDGFIATELTRLGCPNQGPDEQRYTVYKDAFDQIIEHVSAYKPLLTSVKAEYEDCIEAIKRGQKEAFYLSGKVKTMASEQTTLSNYRKRGDELEDKIRVVKEDTARITSELEYIKELRRQRNQKDDDDLKDVPKKKVIKRENKQLPGLTIEESTDIAVLNRHLLYLEQQVKDLILNKKTKFASKEKKHDIKEQLNGKMFTRDEVTEKNEKLKKRNVRLKVAVDAVHTYNKEKPSNQSLVDCVDVAFTRPTSKMSSFSHETYSTFEDDDPSKEKEAEAMLDYIEGFNELFEEEKYTEAALHAANSPKGILRNPGTLTRFKGLPVVPGHPSPLLIYCEALMATVTSADMKPSAEISWECVECALLEDRLDLVMHWIAQDRLTYCLELGHLLSDYSKDKDPTTTNQCLAMAQTVYSRLEEHRLVALCMLRQRRIHALIEYTQKKAKFMSDDYLGLLEECPTVELAMLLGKPNDAGESIAPVEEVVVTLIRSQQCHVGLGLLEHVHAQFPSGNNIASLKTLVFNPDSSLDTWKEIVTCCQENGYLDIGIELLAAVTVRGAVTKAMETTLGLDDDFENCSYIN</sequence>
<dbReference type="Gene3D" id="1.25.40.30">
    <property type="match status" value="1"/>
</dbReference>
<dbReference type="PANTHER" id="PTHR10292:SF11">
    <property type="entry name" value="CLATHRIN HEAVY CHAIN LINKER DOMAIN-CONTAINING PROTEIN 1"/>
    <property type="match status" value="1"/>
</dbReference>
<evidence type="ECO:0000256" key="1">
    <source>
        <dbReference type="ARBA" id="ARBA00023054"/>
    </source>
</evidence>
<feature type="domain" description="Translin-associated factor X-interacting protein 1 N-terminal" evidence="3">
    <location>
        <begin position="28"/>
        <end position="136"/>
    </location>
</feature>
<evidence type="ECO:0000259" key="3">
    <source>
        <dbReference type="Pfam" id="PF15739"/>
    </source>
</evidence>
<dbReference type="InterPro" id="IPR017212">
    <property type="entry name" value="CLHC1"/>
</dbReference>
<dbReference type="Pfam" id="PF13838">
    <property type="entry name" value="Clathrin_H_link"/>
    <property type="match status" value="1"/>
</dbReference>
<dbReference type="InterPro" id="IPR012331">
    <property type="entry name" value="Clathrin_H-chain_linker"/>
</dbReference>
<evidence type="ECO:0000313" key="5">
    <source>
        <dbReference type="RefSeq" id="XP_002732905.2"/>
    </source>
</evidence>
<organism evidence="4 5">
    <name type="scientific">Saccoglossus kowalevskii</name>
    <name type="common">Acorn worm</name>
    <dbReference type="NCBI Taxonomy" id="10224"/>
    <lineage>
        <taxon>Eukaryota</taxon>
        <taxon>Metazoa</taxon>
        <taxon>Hemichordata</taxon>
        <taxon>Enteropneusta</taxon>
        <taxon>Harrimaniidae</taxon>
        <taxon>Saccoglossus</taxon>
    </lineage>
</organism>
<proteinExistence type="predicted"/>
<name>A0ABM0GM11_SACKO</name>